<name>A0A0P9KEE7_9PSED</name>
<comment type="caution">
    <text evidence="1">The sequence shown here is derived from an EMBL/GenBank/DDBJ whole genome shotgun (WGS) entry which is preliminary data.</text>
</comment>
<sequence>MDSQKKITLDVVEAARRALKALPDLSQERMSKTQFLSALSDRLHTLVHEKGYSQLAIQEALRHLDVTTSPARISLLVTEYAKRVKRRKSISKR</sequence>
<organism evidence="1 2">
    <name type="scientific">Pseudomonas caricapapayae</name>
    <dbReference type="NCBI Taxonomy" id="46678"/>
    <lineage>
        <taxon>Bacteria</taxon>
        <taxon>Pseudomonadati</taxon>
        <taxon>Pseudomonadota</taxon>
        <taxon>Gammaproteobacteria</taxon>
        <taxon>Pseudomonadales</taxon>
        <taxon>Pseudomonadaceae</taxon>
        <taxon>Pseudomonas</taxon>
    </lineage>
</organism>
<reference evidence="1 2" key="1">
    <citation type="submission" date="2018-08" db="EMBL/GenBank/DDBJ databases">
        <title>Recombination of ecologically and evolutionarily significant loci maintains genetic cohesion in the Pseudomonas syringae species complex.</title>
        <authorList>
            <person name="Dillon M."/>
            <person name="Thakur S."/>
            <person name="Almeida R.N.D."/>
            <person name="Weir B.S."/>
            <person name="Guttman D.S."/>
        </authorList>
    </citation>
    <scope>NUCLEOTIDE SEQUENCE [LARGE SCALE GENOMIC DNA]</scope>
    <source>
        <strain evidence="1 2">ICMP 4086</strain>
    </source>
</reference>
<evidence type="ECO:0000313" key="2">
    <source>
        <dbReference type="Proteomes" id="UP000278587"/>
    </source>
</evidence>
<dbReference type="Proteomes" id="UP000278587">
    <property type="component" value="Unassembled WGS sequence"/>
</dbReference>
<accession>A0A0P9KEE7</accession>
<dbReference type="AlphaFoldDB" id="A0A0P9KEE7"/>
<evidence type="ECO:0000313" key="1">
    <source>
        <dbReference type="EMBL" id="RMM06908.1"/>
    </source>
</evidence>
<proteinExistence type="predicted"/>
<gene>
    <name evidence="1" type="ORF">ALQ84_200047</name>
</gene>
<protein>
    <submittedName>
        <fullName evidence="1">Uncharacterized protein</fullName>
    </submittedName>
</protein>
<dbReference type="EMBL" id="RBOC01000148">
    <property type="protein sequence ID" value="RMM06908.1"/>
    <property type="molecule type" value="Genomic_DNA"/>
</dbReference>